<dbReference type="GO" id="GO:0016829">
    <property type="term" value="F:lyase activity"/>
    <property type="evidence" value="ECO:0007669"/>
    <property type="project" value="UniProtKB-KW"/>
</dbReference>
<dbReference type="RefSeq" id="WP_111905482.1">
    <property type="nucleotide sequence ID" value="NZ_QLNP01000102.1"/>
</dbReference>
<comment type="caution">
    <text evidence="6">The sequence shown here is derived from an EMBL/GenBank/DDBJ whole genome shotgun (WGS) entry which is preliminary data.</text>
</comment>
<keyword evidence="4" id="KW-0456">Lyase</keyword>
<reference evidence="6 7" key="1">
    <citation type="submission" date="2018-04" db="EMBL/GenBank/DDBJ databases">
        <title>Bacteria isolated from cave deposits of Manipur.</title>
        <authorList>
            <person name="Sahoo D."/>
            <person name="Sarangthem I."/>
            <person name="Nandeibam J."/>
        </authorList>
    </citation>
    <scope>NUCLEOTIDE SEQUENCE [LARGE SCALE GENOMIC DNA]</scope>
    <source>
        <strain evidence="7">mrc11</strain>
    </source>
</reference>
<comment type="similarity">
    <text evidence="2">Belongs to the KHG/KDPG aldolase family.</text>
</comment>
<evidence type="ECO:0000256" key="2">
    <source>
        <dbReference type="ARBA" id="ARBA00006906"/>
    </source>
</evidence>
<dbReference type="Pfam" id="PF01081">
    <property type="entry name" value="Aldolase"/>
    <property type="match status" value="1"/>
</dbReference>
<dbReference type="AlphaFoldDB" id="A0A328HAF0"/>
<dbReference type="PANTHER" id="PTHR30246">
    <property type="entry name" value="2-KETO-3-DEOXY-6-PHOSPHOGLUCONATE ALDOLASE"/>
    <property type="match status" value="1"/>
</dbReference>
<dbReference type="EMBL" id="QLNP01000102">
    <property type="protein sequence ID" value="RAM35566.1"/>
    <property type="molecule type" value="Genomic_DNA"/>
</dbReference>
<evidence type="ECO:0000256" key="4">
    <source>
        <dbReference type="ARBA" id="ARBA00023239"/>
    </source>
</evidence>
<evidence type="ECO:0000256" key="3">
    <source>
        <dbReference type="ARBA" id="ARBA00011233"/>
    </source>
</evidence>
<sequence length="228" mass="23652">MLRLENPGTASRPAPSATLRETRAVAVLRARHASDYAPVIEALQRGGVLSIELTLSTPGAWDELPLLQERFGDSLEIGVGTVTEADEAETALDLGAAYIVTPVTDPGVIEACVRRGVPVYPGGLTPTELHAGWKLGATAVKVFPASTVGAGYVSQLRGPFPDIEVIPSGGVNIEDVPAWIGAGALAVSLGGPLLGDAFKGGDLQDLTARARRVRELIDETAEQLGAGK</sequence>
<dbReference type="Gene3D" id="3.20.20.70">
    <property type="entry name" value="Aldolase class I"/>
    <property type="match status" value="1"/>
</dbReference>
<organism evidence="6 7">
    <name type="scientific">Arthrobacter globiformis</name>
    <dbReference type="NCBI Taxonomy" id="1665"/>
    <lineage>
        <taxon>Bacteria</taxon>
        <taxon>Bacillati</taxon>
        <taxon>Actinomycetota</taxon>
        <taxon>Actinomycetes</taxon>
        <taxon>Micrococcales</taxon>
        <taxon>Micrococcaceae</taxon>
        <taxon>Arthrobacter</taxon>
    </lineage>
</organism>
<comment type="subunit">
    <text evidence="3">Homotrimer.</text>
</comment>
<dbReference type="PANTHER" id="PTHR30246:SF1">
    <property type="entry name" value="2-DEHYDRO-3-DEOXY-6-PHOSPHOGALACTONATE ALDOLASE-RELATED"/>
    <property type="match status" value="1"/>
</dbReference>
<dbReference type="InterPro" id="IPR013785">
    <property type="entry name" value="Aldolase_TIM"/>
</dbReference>
<accession>A0A328HAF0</accession>
<dbReference type="SUPFAM" id="SSF51569">
    <property type="entry name" value="Aldolase"/>
    <property type="match status" value="1"/>
</dbReference>
<dbReference type="OrthoDB" id="9805177at2"/>
<evidence type="ECO:0000256" key="5">
    <source>
        <dbReference type="ARBA" id="ARBA00023277"/>
    </source>
</evidence>
<protein>
    <submittedName>
        <fullName evidence="6">2-dehydro-3-deoxyphosphogluconate aldolase</fullName>
    </submittedName>
</protein>
<dbReference type="InterPro" id="IPR000887">
    <property type="entry name" value="Aldlse_KDPG_KHG"/>
</dbReference>
<dbReference type="Proteomes" id="UP000249166">
    <property type="component" value="Unassembled WGS sequence"/>
</dbReference>
<comment type="pathway">
    <text evidence="1">Carbohydrate acid metabolism.</text>
</comment>
<keyword evidence="5" id="KW-0119">Carbohydrate metabolism</keyword>
<evidence type="ECO:0000313" key="6">
    <source>
        <dbReference type="EMBL" id="RAM35566.1"/>
    </source>
</evidence>
<name>A0A328HAF0_ARTGO</name>
<evidence type="ECO:0000313" key="7">
    <source>
        <dbReference type="Proteomes" id="UP000249166"/>
    </source>
</evidence>
<dbReference type="CDD" id="cd00452">
    <property type="entry name" value="KDPG_aldolase"/>
    <property type="match status" value="1"/>
</dbReference>
<evidence type="ECO:0000256" key="1">
    <source>
        <dbReference type="ARBA" id="ARBA00004761"/>
    </source>
</evidence>
<proteinExistence type="inferred from homology"/>
<gene>
    <name evidence="6" type="ORF">DBZ45_19480</name>
</gene>